<keyword evidence="2" id="KW-0274">FAD</keyword>
<feature type="domain" description="FAD-binding" evidence="4">
    <location>
        <begin position="15"/>
        <end position="381"/>
    </location>
</feature>
<dbReference type="PRINTS" id="PR00420">
    <property type="entry name" value="RNGMNOXGNASE"/>
</dbReference>
<evidence type="ECO:0000256" key="3">
    <source>
        <dbReference type="ARBA" id="ARBA00023002"/>
    </source>
</evidence>
<keyword evidence="1" id="KW-0285">Flavoprotein</keyword>
<dbReference type="Pfam" id="PF21274">
    <property type="entry name" value="Rng_hyd_C"/>
    <property type="match status" value="1"/>
</dbReference>
<dbReference type="PANTHER" id="PTHR43004:SF8">
    <property type="entry name" value="FAD-BINDING DOMAIN-CONTAINING PROTEIN-RELATED"/>
    <property type="match status" value="1"/>
</dbReference>
<dbReference type="Gene3D" id="3.30.9.10">
    <property type="entry name" value="D-Amino Acid Oxidase, subunit A, domain 2"/>
    <property type="match status" value="1"/>
</dbReference>
<organism evidence="5 6">
    <name type="scientific">Dothistroma septosporum (strain NZE10 / CBS 128990)</name>
    <name type="common">Red band needle blight fungus</name>
    <name type="synonym">Mycosphaerella pini</name>
    <dbReference type="NCBI Taxonomy" id="675120"/>
    <lineage>
        <taxon>Eukaryota</taxon>
        <taxon>Fungi</taxon>
        <taxon>Dikarya</taxon>
        <taxon>Ascomycota</taxon>
        <taxon>Pezizomycotina</taxon>
        <taxon>Dothideomycetes</taxon>
        <taxon>Dothideomycetidae</taxon>
        <taxon>Mycosphaerellales</taxon>
        <taxon>Mycosphaerellaceae</taxon>
        <taxon>Dothistroma</taxon>
    </lineage>
</organism>
<reference evidence="6" key="1">
    <citation type="journal article" date="2012" name="PLoS Genet.">
        <title>The genomes of the fungal plant pathogens Cladosporium fulvum and Dothistroma septosporum reveal adaptation to different hosts and lifestyles but also signatures of common ancestry.</title>
        <authorList>
            <person name="de Wit P.J.G.M."/>
            <person name="van der Burgt A."/>
            <person name="Oekmen B."/>
            <person name="Stergiopoulos I."/>
            <person name="Abd-Elsalam K.A."/>
            <person name="Aerts A.L."/>
            <person name="Bahkali A.H."/>
            <person name="Beenen H.G."/>
            <person name="Chettri P."/>
            <person name="Cox M.P."/>
            <person name="Datema E."/>
            <person name="de Vries R.P."/>
            <person name="Dhillon B."/>
            <person name="Ganley A.R."/>
            <person name="Griffiths S.A."/>
            <person name="Guo Y."/>
            <person name="Hamelin R.C."/>
            <person name="Henrissat B."/>
            <person name="Kabir M.S."/>
            <person name="Jashni M.K."/>
            <person name="Kema G."/>
            <person name="Klaubauf S."/>
            <person name="Lapidus A."/>
            <person name="Levasseur A."/>
            <person name="Lindquist E."/>
            <person name="Mehrabi R."/>
            <person name="Ohm R.A."/>
            <person name="Owen T.J."/>
            <person name="Salamov A."/>
            <person name="Schwelm A."/>
            <person name="Schijlen E."/>
            <person name="Sun H."/>
            <person name="van den Burg H.A."/>
            <person name="van Ham R.C.H.J."/>
            <person name="Zhang S."/>
            <person name="Goodwin S.B."/>
            <person name="Grigoriev I.V."/>
            <person name="Collemare J."/>
            <person name="Bradshaw R.E."/>
        </authorList>
    </citation>
    <scope>NUCLEOTIDE SEQUENCE [LARGE SCALE GENOMIC DNA]</scope>
    <source>
        <strain evidence="6">NZE10 / CBS 128990</strain>
    </source>
</reference>
<dbReference type="Proteomes" id="UP000016933">
    <property type="component" value="Unassembled WGS sequence"/>
</dbReference>
<accession>M2YJ79</accession>
<dbReference type="AlphaFoldDB" id="M2YJ79"/>
<evidence type="ECO:0000313" key="6">
    <source>
        <dbReference type="Proteomes" id="UP000016933"/>
    </source>
</evidence>
<proteinExistence type="predicted"/>
<dbReference type="InterPro" id="IPR002938">
    <property type="entry name" value="FAD-bd"/>
</dbReference>
<dbReference type="PANTHER" id="PTHR43004">
    <property type="entry name" value="TRK SYSTEM POTASSIUM UPTAKE PROTEIN"/>
    <property type="match status" value="1"/>
</dbReference>
<dbReference type="GO" id="GO:0016709">
    <property type="term" value="F:oxidoreductase activity, acting on paired donors, with incorporation or reduction of molecular oxygen, NAD(P)H as one donor, and incorporation of one atom of oxygen"/>
    <property type="evidence" value="ECO:0007669"/>
    <property type="project" value="UniProtKB-ARBA"/>
</dbReference>
<dbReference type="eggNOG" id="KOG3855">
    <property type="taxonomic scope" value="Eukaryota"/>
</dbReference>
<reference evidence="5 6" key="2">
    <citation type="journal article" date="2012" name="PLoS Pathog.">
        <title>Diverse lifestyles and strategies of plant pathogenesis encoded in the genomes of eighteen Dothideomycetes fungi.</title>
        <authorList>
            <person name="Ohm R.A."/>
            <person name="Feau N."/>
            <person name="Henrissat B."/>
            <person name="Schoch C.L."/>
            <person name="Horwitz B.A."/>
            <person name="Barry K.W."/>
            <person name="Condon B.J."/>
            <person name="Copeland A.C."/>
            <person name="Dhillon B."/>
            <person name="Glaser F."/>
            <person name="Hesse C.N."/>
            <person name="Kosti I."/>
            <person name="LaButti K."/>
            <person name="Lindquist E.A."/>
            <person name="Lucas S."/>
            <person name="Salamov A.A."/>
            <person name="Bradshaw R.E."/>
            <person name="Ciuffetti L."/>
            <person name="Hamelin R.C."/>
            <person name="Kema G.H.J."/>
            <person name="Lawrence C."/>
            <person name="Scott J.A."/>
            <person name="Spatafora J.W."/>
            <person name="Turgeon B.G."/>
            <person name="de Wit P.J.G.M."/>
            <person name="Zhong S."/>
            <person name="Goodwin S.B."/>
            <person name="Grigoriev I.V."/>
        </authorList>
    </citation>
    <scope>NUCLEOTIDE SEQUENCE [LARGE SCALE GENOMIC DNA]</scope>
    <source>
        <strain evidence="6">NZE10 / CBS 128990</strain>
    </source>
</reference>
<dbReference type="Gene3D" id="3.40.30.120">
    <property type="match status" value="1"/>
</dbReference>
<dbReference type="OrthoDB" id="2690153at2759"/>
<dbReference type="EMBL" id="KB446546">
    <property type="protein sequence ID" value="EME38995.1"/>
    <property type="molecule type" value="Genomic_DNA"/>
</dbReference>
<dbReference type="GO" id="GO:0071949">
    <property type="term" value="F:FAD binding"/>
    <property type="evidence" value="ECO:0007669"/>
    <property type="project" value="InterPro"/>
</dbReference>
<dbReference type="STRING" id="675120.M2YJ79"/>
<dbReference type="OMA" id="RWNTRLV"/>
<evidence type="ECO:0000256" key="1">
    <source>
        <dbReference type="ARBA" id="ARBA00022630"/>
    </source>
</evidence>
<dbReference type="Pfam" id="PF01494">
    <property type="entry name" value="FAD_binding_3"/>
    <property type="match status" value="1"/>
</dbReference>
<gene>
    <name evidence="5" type="ORF">DOTSEDRAFT_181067</name>
</gene>
<sequence length="607" mass="67250">MGSIEQPPSTLPVVDVDVLIVGAGPSGAALACFLGSHGIKGVMISNAKGPSPTPRANYQNMAAFECLRDIDLEQAALEVSHTVEEYSTYNRICKSLVGEEIYRAYTFGNDPHRHGDYADASPCKTACLPQDQLEPILLARASERGWSVRFETELAHFQQDEGRDNVEAELKDSVTGQHYVVRSRFMCGADGPQSKIVRELDFPLNVGPGGGLAINVWIEADMGHLMTTTPALLSYLTRPDLPQPMYGMMGLAHFIKPWSEWVISLICHPAYLKVEATEDEIMTRVKELIGDDTIPMKLKNISVWKTEEVYAEYYSKGNIHCLGDAVHRHPPFGGLGSNTCIQDAFNLAWKLAYVLKGKAGKDLLQTYSTERQPIGKYVVGRANDNGRLNMTLYGMLGVFDPDIQRRSQVDELLKADSEEGEQMRGALRNAIRALDDERHGLGGEMNQWYKSDAVYTGDETDEPYWPNNSDALAMYHSVDTYPGFRVPHAWLGQATTKPGPRPPLVSTRDLCGHGKFAILTGIGGKEPWTNAATWVTKTLGVEIDVYGIGWGQDYEDTFFTWFDKRGVSEKGAVLVRPDRTVAWRCKDVPAMGAADRLENVVKLVLAR</sequence>
<evidence type="ECO:0000313" key="5">
    <source>
        <dbReference type="EMBL" id="EME38995.1"/>
    </source>
</evidence>
<evidence type="ECO:0000259" key="4">
    <source>
        <dbReference type="Pfam" id="PF01494"/>
    </source>
</evidence>
<evidence type="ECO:0000256" key="2">
    <source>
        <dbReference type="ARBA" id="ARBA00022827"/>
    </source>
</evidence>
<name>M2YJ79_DOTSN</name>
<keyword evidence="6" id="KW-1185">Reference proteome</keyword>
<dbReference type="Gene3D" id="3.50.50.60">
    <property type="entry name" value="FAD/NAD(P)-binding domain"/>
    <property type="match status" value="1"/>
</dbReference>
<protein>
    <recommendedName>
        <fullName evidence="4">FAD-binding domain-containing protein</fullName>
    </recommendedName>
</protein>
<dbReference type="SUPFAM" id="SSF51905">
    <property type="entry name" value="FAD/NAD(P)-binding domain"/>
    <property type="match status" value="1"/>
</dbReference>
<dbReference type="HOGENOM" id="CLU_009665_14_0_1"/>
<keyword evidence="3" id="KW-0560">Oxidoreductase</keyword>
<dbReference type="InterPro" id="IPR050641">
    <property type="entry name" value="RIFMO-like"/>
</dbReference>
<dbReference type="InterPro" id="IPR036188">
    <property type="entry name" value="FAD/NAD-bd_sf"/>
</dbReference>